<gene>
    <name evidence="1" type="ORF">PDIGIT_LOCUS10573</name>
</gene>
<evidence type="ECO:0000313" key="1">
    <source>
        <dbReference type="EMBL" id="CAI6337461.1"/>
    </source>
</evidence>
<evidence type="ECO:0000313" key="2">
    <source>
        <dbReference type="Proteomes" id="UP001152607"/>
    </source>
</evidence>
<dbReference type="AlphaFoldDB" id="A0A9W4XTW7"/>
<accession>A0A9W4XTW7</accession>
<dbReference type="Proteomes" id="UP001152607">
    <property type="component" value="Unassembled WGS sequence"/>
</dbReference>
<reference evidence="1" key="1">
    <citation type="submission" date="2023-01" db="EMBL/GenBank/DDBJ databases">
        <authorList>
            <person name="Van Ghelder C."/>
            <person name="Rancurel C."/>
        </authorList>
    </citation>
    <scope>NUCLEOTIDE SEQUENCE</scope>
    <source>
        <strain evidence="1">CNCM I-4278</strain>
    </source>
</reference>
<comment type="caution">
    <text evidence="1">The sequence shown here is derived from an EMBL/GenBank/DDBJ whole genome shotgun (WGS) entry which is preliminary data.</text>
</comment>
<keyword evidence="2" id="KW-1185">Reference proteome</keyword>
<name>A0A9W4XTW7_9PLEO</name>
<protein>
    <submittedName>
        <fullName evidence="1">Uncharacterized protein</fullName>
    </submittedName>
</protein>
<sequence>MPTAPMHDMSLFANRGRLAFFFSFVSHERGYPTTWHKFRFHNANPMSVQPFSFFCLQIFFIFPSPRSQAENSFCFSLVNHPTKAKSKSPFLDVSSETCAREASLHSPPFCSFAYDLLRRYTVLLGHKFSGEVAKRTNHTRQGKPCNTKANRLVVSIAAGSITLSPYHCQFA</sequence>
<organism evidence="1 2">
    <name type="scientific">Periconia digitata</name>
    <dbReference type="NCBI Taxonomy" id="1303443"/>
    <lineage>
        <taxon>Eukaryota</taxon>
        <taxon>Fungi</taxon>
        <taxon>Dikarya</taxon>
        <taxon>Ascomycota</taxon>
        <taxon>Pezizomycotina</taxon>
        <taxon>Dothideomycetes</taxon>
        <taxon>Pleosporomycetidae</taxon>
        <taxon>Pleosporales</taxon>
        <taxon>Massarineae</taxon>
        <taxon>Periconiaceae</taxon>
        <taxon>Periconia</taxon>
    </lineage>
</organism>
<dbReference type="EMBL" id="CAOQHR010000007">
    <property type="protein sequence ID" value="CAI6337461.1"/>
    <property type="molecule type" value="Genomic_DNA"/>
</dbReference>
<proteinExistence type="predicted"/>